<dbReference type="EMBL" id="JANEYG010000004">
    <property type="protein sequence ID" value="KAJ8923479.1"/>
    <property type="molecule type" value="Genomic_DNA"/>
</dbReference>
<dbReference type="PRINTS" id="PR00722">
    <property type="entry name" value="CHYMOTRYPSIN"/>
</dbReference>
<evidence type="ECO:0000256" key="2">
    <source>
        <dbReference type="ARBA" id="ARBA00022525"/>
    </source>
</evidence>
<sequence>GDKCEVRPTRDIGRCEISCPEVEEQAKLGRDVTLCGYYQLVNPIFCCPIDSINKQEIDRFDNDRFKPQPSYRPEVDRNNQPDADPLIFPDDPDIVGNNNIGISQQKCEEYSKQFSEVVQALPLVTNIKPISFEIEKCDYNSVPLIVGGEPAAVGEFPFMAAIGFNTEDQKWKCGGTLISDRFVLTAAHCTSTRFGPPTLIRLGDLDLSTSSDGLEHQDYDIEKILRHPDYRYPLKYHDIALIKTIQTVEFTKFIRPACLFTNKMIQQPSGVATGWGKTDFAAENSDKLMKVTLNIYNRDRCQKTYQNDKNLPRGIVSSMLCVGELQGGKDTCQGDSGGPLLITEAGNQCKFYIIGVTSFGKSCGQVNTPAVYTKISSYIDWIERTIW</sequence>
<gene>
    <name evidence="9" type="ORF">NQ315_010057</name>
</gene>
<keyword evidence="10" id="KW-1185">Reference proteome</keyword>
<reference evidence="9 10" key="1">
    <citation type="journal article" date="2023" name="Insect Mol. Biol.">
        <title>Genome sequencing provides insights into the evolution of gene families encoding plant cell wall-degrading enzymes in longhorned beetles.</title>
        <authorList>
            <person name="Shin N.R."/>
            <person name="Okamura Y."/>
            <person name="Kirsch R."/>
            <person name="Pauchet Y."/>
        </authorList>
    </citation>
    <scope>NUCLEOTIDE SEQUENCE [LARGE SCALE GENOMIC DNA]</scope>
    <source>
        <strain evidence="9">EAD_L_NR</strain>
    </source>
</reference>
<feature type="non-terminal residue" evidence="9">
    <location>
        <position position="1"/>
    </location>
</feature>
<evidence type="ECO:0000256" key="7">
    <source>
        <dbReference type="RuleBase" id="RU363034"/>
    </source>
</evidence>
<evidence type="ECO:0000256" key="4">
    <source>
        <dbReference type="ARBA" id="ARBA00022801"/>
    </source>
</evidence>
<comment type="caution">
    <text evidence="9">The sequence shown here is derived from an EMBL/GenBank/DDBJ whole genome shotgun (WGS) entry which is preliminary data.</text>
</comment>
<evidence type="ECO:0000313" key="10">
    <source>
        <dbReference type="Proteomes" id="UP001159042"/>
    </source>
</evidence>
<evidence type="ECO:0000313" key="9">
    <source>
        <dbReference type="EMBL" id="KAJ8923479.1"/>
    </source>
</evidence>
<organism evidence="9 10">
    <name type="scientific">Exocentrus adspersus</name>
    <dbReference type="NCBI Taxonomy" id="1586481"/>
    <lineage>
        <taxon>Eukaryota</taxon>
        <taxon>Metazoa</taxon>
        <taxon>Ecdysozoa</taxon>
        <taxon>Arthropoda</taxon>
        <taxon>Hexapoda</taxon>
        <taxon>Insecta</taxon>
        <taxon>Pterygota</taxon>
        <taxon>Neoptera</taxon>
        <taxon>Endopterygota</taxon>
        <taxon>Coleoptera</taxon>
        <taxon>Polyphaga</taxon>
        <taxon>Cucujiformia</taxon>
        <taxon>Chrysomeloidea</taxon>
        <taxon>Cerambycidae</taxon>
        <taxon>Lamiinae</taxon>
        <taxon>Acanthocinini</taxon>
        <taxon>Exocentrus</taxon>
    </lineage>
</organism>
<dbReference type="SMART" id="SM00020">
    <property type="entry name" value="Tryp_SPc"/>
    <property type="match status" value="1"/>
</dbReference>
<keyword evidence="4 7" id="KW-0378">Hydrolase</keyword>
<dbReference type="Proteomes" id="UP001159042">
    <property type="component" value="Unassembled WGS sequence"/>
</dbReference>
<dbReference type="PROSITE" id="PS00134">
    <property type="entry name" value="TRYPSIN_HIS"/>
    <property type="match status" value="1"/>
</dbReference>
<name>A0AAV8WAD4_9CUCU</name>
<dbReference type="InterPro" id="IPR009003">
    <property type="entry name" value="Peptidase_S1_PA"/>
</dbReference>
<dbReference type="GO" id="GO:0006508">
    <property type="term" value="P:proteolysis"/>
    <property type="evidence" value="ECO:0007669"/>
    <property type="project" value="UniProtKB-KW"/>
</dbReference>
<dbReference type="GO" id="GO:0005615">
    <property type="term" value="C:extracellular space"/>
    <property type="evidence" value="ECO:0007669"/>
    <property type="project" value="TreeGrafter"/>
</dbReference>
<keyword evidence="5 7" id="KW-0720">Serine protease</keyword>
<dbReference type="PANTHER" id="PTHR24264:SF54">
    <property type="entry name" value="PEPTIDASE S1 DOMAIN-CONTAINING PROTEIN"/>
    <property type="match status" value="1"/>
</dbReference>
<dbReference type="InterPro" id="IPR001254">
    <property type="entry name" value="Trypsin_dom"/>
</dbReference>
<accession>A0AAV8WAD4</accession>
<dbReference type="InterPro" id="IPR001314">
    <property type="entry name" value="Peptidase_S1A"/>
</dbReference>
<evidence type="ECO:0000256" key="6">
    <source>
        <dbReference type="ARBA" id="ARBA00023157"/>
    </source>
</evidence>
<evidence type="ECO:0000256" key="1">
    <source>
        <dbReference type="ARBA" id="ARBA00004613"/>
    </source>
</evidence>
<feature type="domain" description="Peptidase S1" evidence="8">
    <location>
        <begin position="145"/>
        <end position="387"/>
    </location>
</feature>
<dbReference type="PROSITE" id="PS50240">
    <property type="entry name" value="TRYPSIN_DOM"/>
    <property type="match status" value="1"/>
</dbReference>
<proteinExistence type="predicted"/>
<dbReference type="InterPro" id="IPR018114">
    <property type="entry name" value="TRYPSIN_HIS"/>
</dbReference>
<dbReference type="InterPro" id="IPR043504">
    <property type="entry name" value="Peptidase_S1_PA_chymotrypsin"/>
</dbReference>
<keyword evidence="3 7" id="KW-0645">Protease</keyword>
<dbReference type="CDD" id="cd00190">
    <property type="entry name" value="Tryp_SPc"/>
    <property type="match status" value="1"/>
</dbReference>
<comment type="subcellular location">
    <subcellularLocation>
        <location evidence="1">Secreted</location>
    </subcellularLocation>
</comment>
<evidence type="ECO:0000256" key="5">
    <source>
        <dbReference type="ARBA" id="ARBA00022825"/>
    </source>
</evidence>
<dbReference type="SUPFAM" id="SSF50494">
    <property type="entry name" value="Trypsin-like serine proteases"/>
    <property type="match status" value="1"/>
</dbReference>
<dbReference type="Gene3D" id="2.40.10.10">
    <property type="entry name" value="Trypsin-like serine proteases"/>
    <property type="match status" value="1"/>
</dbReference>
<protein>
    <recommendedName>
        <fullName evidence="8">Peptidase S1 domain-containing protein</fullName>
    </recommendedName>
</protein>
<keyword evidence="6" id="KW-1015">Disulfide bond</keyword>
<keyword evidence="2" id="KW-0964">Secreted</keyword>
<dbReference type="GO" id="GO:0004252">
    <property type="term" value="F:serine-type endopeptidase activity"/>
    <property type="evidence" value="ECO:0007669"/>
    <property type="project" value="InterPro"/>
</dbReference>
<dbReference type="PROSITE" id="PS00135">
    <property type="entry name" value="TRYPSIN_SER"/>
    <property type="match status" value="1"/>
</dbReference>
<dbReference type="AlphaFoldDB" id="A0AAV8WAD4"/>
<dbReference type="Pfam" id="PF00089">
    <property type="entry name" value="Trypsin"/>
    <property type="match status" value="1"/>
</dbReference>
<dbReference type="InterPro" id="IPR033116">
    <property type="entry name" value="TRYPSIN_SER"/>
</dbReference>
<evidence type="ECO:0000259" key="8">
    <source>
        <dbReference type="PROSITE" id="PS50240"/>
    </source>
</evidence>
<evidence type="ECO:0000256" key="3">
    <source>
        <dbReference type="ARBA" id="ARBA00022670"/>
    </source>
</evidence>
<dbReference type="FunFam" id="2.40.10.10:FF:000015">
    <property type="entry name" value="Atrial natriuretic peptide-converting enzyme"/>
    <property type="match status" value="1"/>
</dbReference>
<dbReference type="InterPro" id="IPR050127">
    <property type="entry name" value="Serine_Proteases_S1"/>
</dbReference>
<dbReference type="PANTHER" id="PTHR24264">
    <property type="entry name" value="TRYPSIN-RELATED"/>
    <property type="match status" value="1"/>
</dbReference>